<sequence length="702" mass="75352">MGCVASKKSTGAVRDPQPEVPAPGAQPAQTQDSSTAAVRGQEYTFRWLDEGICCFAFPGSCRPVDWAVDFSFQSVPWVTEHGPKANIHQGFLERFCSLADTEGYHADLEKAMQASTCLFVGHSLGGALACLAAIDCKAWKQQRASAPSPARVQCITFGAPLIGDYNLQRYINEAGWQHDFLQVCSRHDIVPRMLISKHKGFTTVLGSIFATAKAPILLLEGSAEATKDADVHDLGQQVKKVFEPLGFAPKSAAKAVVAACSTSGAYRPIGRYLLYAHGGMLPLDKPQEVLQALFVTMTQSADPLTTGKNVIREHSMRHYMALVQSPMAAEGQVKPGSAVLEARTPFEFFVAKEMQANAGAMANSKGMLAEVQGTLAAVRSILSQANTQPAAGMQMQKAVPMFAERLAECIIGRDSELGAVCEAMRGGGSVVIVGGPGEGKSSLANEAGVRLWEWGTCPAGVFHVDLQGVQPGQVQLLMIKQFGVQLQTCQGGLDDNVEVTFSTLLHWLHCLPPSRGALLILETVEDALADHNRAQELRAVLQQLRAASKDLRLVCTSRLGLGSVFPGSKKVELGKLDSEAALQTLQHYSGDSASIISMHHQQQITEVVCECNPYALSIVGSLLRDDADRAQEFITDAQRDGLGGVNADDVTGNLQDLITARLHSWLQRLDPKQRHHPASAHAMHKASGRESGKVPLCACSSS</sequence>
<name>A0AAW1PL67_9CHLO</name>
<proteinExistence type="predicted"/>
<dbReference type="Proteomes" id="UP001465755">
    <property type="component" value="Unassembled WGS sequence"/>
</dbReference>
<dbReference type="AlphaFoldDB" id="A0AAW1PL67"/>
<feature type="compositionally biased region" description="Polar residues" evidence="1">
    <location>
        <begin position="27"/>
        <end position="36"/>
    </location>
</feature>
<protein>
    <recommendedName>
        <fullName evidence="2">Fungal lipase-type domain-containing protein</fullName>
    </recommendedName>
</protein>
<evidence type="ECO:0000259" key="2">
    <source>
        <dbReference type="Pfam" id="PF01764"/>
    </source>
</evidence>
<dbReference type="InterPro" id="IPR027417">
    <property type="entry name" value="P-loop_NTPase"/>
</dbReference>
<dbReference type="InterPro" id="IPR002921">
    <property type="entry name" value="Fungal_lipase-type"/>
</dbReference>
<evidence type="ECO:0000313" key="4">
    <source>
        <dbReference type="Proteomes" id="UP001465755"/>
    </source>
</evidence>
<dbReference type="Gene3D" id="3.40.50.300">
    <property type="entry name" value="P-loop containing nucleotide triphosphate hydrolases"/>
    <property type="match status" value="1"/>
</dbReference>
<dbReference type="PANTHER" id="PTHR47413:SF2">
    <property type="entry name" value="LIPASE-LIKE PAD4"/>
    <property type="match status" value="1"/>
</dbReference>
<dbReference type="GO" id="GO:0006629">
    <property type="term" value="P:lipid metabolic process"/>
    <property type="evidence" value="ECO:0007669"/>
    <property type="project" value="InterPro"/>
</dbReference>
<reference evidence="3 4" key="1">
    <citation type="journal article" date="2024" name="Nat. Commun.">
        <title>Phylogenomics reveals the evolutionary origins of lichenization in chlorophyte algae.</title>
        <authorList>
            <person name="Puginier C."/>
            <person name="Libourel C."/>
            <person name="Otte J."/>
            <person name="Skaloud P."/>
            <person name="Haon M."/>
            <person name="Grisel S."/>
            <person name="Petersen M."/>
            <person name="Berrin J.G."/>
            <person name="Delaux P.M."/>
            <person name="Dal Grande F."/>
            <person name="Keller J."/>
        </authorList>
    </citation>
    <scope>NUCLEOTIDE SEQUENCE [LARGE SCALE GENOMIC DNA]</scope>
    <source>
        <strain evidence="3 4">SAG 2036</strain>
    </source>
</reference>
<comment type="caution">
    <text evidence="3">The sequence shown here is derived from an EMBL/GenBank/DDBJ whole genome shotgun (WGS) entry which is preliminary data.</text>
</comment>
<dbReference type="CDD" id="cd00519">
    <property type="entry name" value="Lipase_3"/>
    <property type="match status" value="1"/>
</dbReference>
<gene>
    <name evidence="3" type="ORF">WJX73_006366</name>
</gene>
<dbReference type="Pfam" id="PF01764">
    <property type="entry name" value="Lipase_3"/>
    <property type="match status" value="1"/>
</dbReference>
<keyword evidence="4" id="KW-1185">Reference proteome</keyword>
<dbReference type="Gene3D" id="3.40.50.1820">
    <property type="entry name" value="alpha/beta hydrolase"/>
    <property type="match status" value="1"/>
</dbReference>
<dbReference type="PANTHER" id="PTHR47413">
    <property type="entry name" value="LIPASE-LIKE PAD4"/>
    <property type="match status" value="1"/>
</dbReference>
<feature type="domain" description="Fungal lipase-type" evidence="2">
    <location>
        <begin position="55"/>
        <end position="193"/>
    </location>
</feature>
<dbReference type="SUPFAM" id="SSF53474">
    <property type="entry name" value="alpha/beta-Hydrolases"/>
    <property type="match status" value="1"/>
</dbReference>
<evidence type="ECO:0000313" key="3">
    <source>
        <dbReference type="EMBL" id="KAK9809597.1"/>
    </source>
</evidence>
<dbReference type="SUPFAM" id="SSF52540">
    <property type="entry name" value="P-loop containing nucleoside triphosphate hydrolases"/>
    <property type="match status" value="1"/>
</dbReference>
<organism evidence="3 4">
    <name type="scientific">Symbiochloris irregularis</name>
    <dbReference type="NCBI Taxonomy" id="706552"/>
    <lineage>
        <taxon>Eukaryota</taxon>
        <taxon>Viridiplantae</taxon>
        <taxon>Chlorophyta</taxon>
        <taxon>core chlorophytes</taxon>
        <taxon>Trebouxiophyceae</taxon>
        <taxon>Trebouxiales</taxon>
        <taxon>Trebouxiaceae</taxon>
        <taxon>Symbiochloris</taxon>
    </lineage>
</organism>
<dbReference type="InterPro" id="IPR029058">
    <property type="entry name" value="AB_hydrolase_fold"/>
</dbReference>
<accession>A0AAW1PL67</accession>
<evidence type="ECO:0000256" key="1">
    <source>
        <dbReference type="SAM" id="MobiDB-lite"/>
    </source>
</evidence>
<dbReference type="EMBL" id="JALJOQ010000018">
    <property type="protein sequence ID" value="KAK9809597.1"/>
    <property type="molecule type" value="Genomic_DNA"/>
</dbReference>
<feature type="region of interest" description="Disordered" evidence="1">
    <location>
        <begin position="1"/>
        <end position="36"/>
    </location>
</feature>